<dbReference type="PANTHER" id="PTHR43308">
    <property type="entry name" value="OUTER MEMBRANE PROTEIN ALPHA-RELATED"/>
    <property type="match status" value="1"/>
</dbReference>
<feature type="domain" description="SLH" evidence="2">
    <location>
        <begin position="947"/>
        <end position="1009"/>
    </location>
</feature>
<dbReference type="Pfam" id="PF00395">
    <property type="entry name" value="SLH"/>
    <property type="match status" value="3"/>
</dbReference>
<dbReference type="Proteomes" id="UP000518605">
    <property type="component" value="Unassembled WGS sequence"/>
</dbReference>
<feature type="region of interest" description="Disordered" evidence="1">
    <location>
        <begin position="922"/>
        <end position="949"/>
    </location>
</feature>
<dbReference type="Gene3D" id="2.40.10.500">
    <property type="match status" value="1"/>
</dbReference>
<feature type="compositionally biased region" description="Polar residues" evidence="1">
    <location>
        <begin position="929"/>
        <end position="946"/>
    </location>
</feature>
<dbReference type="Gene3D" id="2.120.10.30">
    <property type="entry name" value="TolB, C-terminal domain"/>
    <property type="match status" value="1"/>
</dbReference>
<dbReference type="Pfam" id="PF12733">
    <property type="entry name" value="Cadherin-like"/>
    <property type="match status" value="6"/>
</dbReference>
<dbReference type="InterPro" id="IPR011042">
    <property type="entry name" value="6-blade_b-propeller_TolB-like"/>
</dbReference>
<dbReference type="InterPro" id="IPR001119">
    <property type="entry name" value="SLH_dom"/>
</dbReference>
<dbReference type="CDD" id="cd05819">
    <property type="entry name" value="NHL"/>
    <property type="match status" value="1"/>
</dbReference>
<evidence type="ECO:0000256" key="1">
    <source>
        <dbReference type="SAM" id="MobiDB-lite"/>
    </source>
</evidence>
<accession>A0A7W5CA58</accession>
<gene>
    <name evidence="3" type="ORF">FHS16_003572</name>
</gene>
<keyword evidence="4" id="KW-1185">Reference proteome</keyword>
<protein>
    <recommendedName>
        <fullName evidence="2">SLH domain-containing protein</fullName>
    </recommendedName>
</protein>
<evidence type="ECO:0000313" key="4">
    <source>
        <dbReference type="Proteomes" id="UP000518605"/>
    </source>
</evidence>
<reference evidence="3 4" key="1">
    <citation type="submission" date="2020-08" db="EMBL/GenBank/DDBJ databases">
        <title>Genomic Encyclopedia of Type Strains, Phase III (KMG-III): the genomes of soil and plant-associated and newly described type strains.</title>
        <authorList>
            <person name="Whitman W."/>
        </authorList>
    </citation>
    <scope>NUCLEOTIDE SEQUENCE [LARGE SCALE GENOMIC DNA]</scope>
    <source>
        <strain evidence="3 4">CECT 8234</strain>
    </source>
</reference>
<dbReference type="InterPro" id="IPR025883">
    <property type="entry name" value="Cadherin-like_domain"/>
</dbReference>
<dbReference type="RefSeq" id="WP_183565208.1">
    <property type="nucleotide sequence ID" value="NZ_JACHXW010000010.1"/>
</dbReference>
<comment type="caution">
    <text evidence="3">The sequence shown here is derived from an EMBL/GenBank/DDBJ whole genome shotgun (WGS) entry which is preliminary data.</text>
</comment>
<dbReference type="SUPFAM" id="SSF63825">
    <property type="entry name" value="YWTD domain"/>
    <property type="match status" value="1"/>
</dbReference>
<name>A0A7W5CA58_9BACL</name>
<feature type="domain" description="SLH" evidence="2">
    <location>
        <begin position="1010"/>
        <end position="1073"/>
    </location>
</feature>
<proteinExistence type="predicted"/>
<dbReference type="InterPro" id="IPR051465">
    <property type="entry name" value="Cell_Envelope_Struct_Comp"/>
</dbReference>
<dbReference type="PROSITE" id="PS51272">
    <property type="entry name" value="SLH"/>
    <property type="match status" value="3"/>
</dbReference>
<sequence length="1128" mass="117222">MDNIHSSPGMRKNVRAFLAIVLFVAVLLQAISVHSQTVFAASDWRMGAGAGHPASLGFEPYGMDVDPVNGYLFVTDESTYAVKIFDLDGNATGMTLTASSGDFMDPLAVKFDGAGHVYVMDKWYIYRFKVSFSSGTYTFSNMIKWDGNSAAPSVGRLSYPQGIAVYGNDLYIADTNADRVLKFDASTFSPTSNPAVWSGDLDPDQAIDATIVRPLGIAVDSSGVYIGNNGSVNTNGEIIKLMTGGGTLIKTINRPKGFSLHTDGYLYVAVNGSGGSLVTRFDSSLNETGRYFENNSGDIAPANIGFDHTGALYLSTYAQMAPYDIVYDTVWKQSIGSPDNRLSGVTASGITLSPSPFSPNTLDYTVSVASGVTSTKITPVLSDSAAKVTVNGINVDSGIASDPIALSKGENTIPVVVTAINGSARTYTIKITRAPFTDATLSGLTVSSGVLNEMFDAGTLAYTVNVANNVTTMDVTPTANNSQATLKVNNTAVTSGSASTVTPLVVGPNTITVSVLAEDGITSNNYKIIVTRAPSSAAALSGLIISPGTLNETFASGTTSYTASVANHVAEINVIPTVSDSTATLKVNGASAVSGSVYGPIPLDVGLNTITAVVTAQDGVTTSSYSIIVTRAPSSAAALSGLTISPGSLIETFASGTTSYTASVANHVAEINVIPTVSDSTATLKVNGVSAVSGSVYGPIPLDVGPNTITAVVTAQDGVTTSSYSIVVTRAPSSAAMLSGLTISPGSLIETFASGTTSYTASVANHVAEINVIPTVSDSTATLKVNGVSAVSGSVYGPIPLDVGPNTITAVVTAQDGVTTSSYSIVVTRAPSSAAMLSGLTISPGTLNEPFVSETLAYTANVESDISSISVTPSIAVRHATLTINGVAAENGSAFGPIVLKTGLNTVTVVVTAQDGVTQRSYRLDITRRSTTGPQPEQPSGDSGTATPPVVLNDISGHWAEAEIRKAVADGWVSGYPDGSFKPKREVTRAEFVLLLAESQGWKESEAVSVPEFTDIDDIGEWAQTAISMAVQKGMINGYEDGSFRPNQPITRAEMTQMIIRTLGMSVELDQSTSFADNSNIPTWSLPYIAEAVKRGLVKGLDNNRFEPNRKASRAEAVVILTRLLHHK</sequence>
<dbReference type="AlphaFoldDB" id="A0A7W5CA58"/>
<evidence type="ECO:0000313" key="3">
    <source>
        <dbReference type="EMBL" id="MBB3153510.1"/>
    </source>
</evidence>
<feature type="domain" description="SLH" evidence="2">
    <location>
        <begin position="1075"/>
        <end position="1128"/>
    </location>
</feature>
<organism evidence="3 4">
    <name type="scientific">Paenibacillus endophyticus</name>
    <dbReference type="NCBI Taxonomy" id="1294268"/>
    <lineage>
        <taxon>Bacteria</taxon>
        <taxon>Bacillati</taxon>
        <taxon>Bacillota</taxon>
        <taxon>Bacilli</taxon>
        <taxon>Bacillales</taxon>
        <taxon>Paenibacillaceae</taxon>
        <taxon>Paenibacillus</taxon>
    </lineage>
</organism>
<dbReference type="EMBL" id="JACHXW010000010">
    <property type="protein sequence ID" value="MBB3153510.1"/>
    <property type="molecule type" value="Genomic_DNA"/>
</dbReference>
<evidence type="ECO:0000259" key="2">
    <source>
        <dbReference type="PROSITE" id="PS51272"/>
    </source>
</evidence>